<keyword evidence="2" id="KW-0732">Signal</keyword>
<keyword evidence="4" id="KW-1185">Reference proteome</keyword>
<name>U2Y3W3_9SPHN</name>
<dbReference type="eggNOG" id="ENOG5030UYX">
    <property type="taxonomic scope" value="Bacteria"/>
</dbReference>
<dbReference type="Proteomes" id="UP000016568">
    <property type="component" value="Unassembled WGS sequence"/>
</dbReference>
<feature type="signal peptide" evidence="2">
    <location>
        <begin position="1"/>
        <end position="20"/>
    </location>
</feature>
<evidence type="ECO:0000313" key="3">
    <source>
        <dbReference type="EMBL" id="GAD47711.1"/>
    </source>
</evidence>
<proteinExistence type="predicted"/>
<feature type="region of interest" description="Disordered" evidence="1">
    <location>
        <begin position="25"/>
        <end position="47"/>
    </location>
</feature>
<sequence>MRMKHVLSFTAPLAAALLLAGCGKSDEGPKTPEQAAAEASKMAKPEPGKYRSSVKVLEFDIPGMPAAQAEQMKGMMGGKDGQATEFCLSAEDANKGYEEMVKKSSQGNCTFEKFNVASNTLDAKMACDMGNGMKSDMTMNGTTSSTGSKIVMDINNTAPQIPGGKMHTKMEVTNERIGDCT</sequence>
<organism evidence="3 4">
    <name type="scientific">Caenibius tardaugens NBRC 16725</name>
    <dbReference type="NCBI Taxonomy" id="1219035"/>
    <lineage>
        <taxon>Bacteria</taxon>
        <taxon>Pseudomonadati</taxon>
        <taxon>Pseudomonadota</taxon>
        <taxon>Alphaproteobacteria</taxon>
        <taxon>Sphingomonadales</taxon>
        <taxon>Erythrobacteraceae</taxon>
        <taxon>Caenibius</taxon>
    </lineage>
</organism>
<comment type="caution">
    <text evidence="3">The sequence shown here is derived from an EMBL/GenBank/DDBJ whole genome shotgun (WGS) entry which is preliminary data.</text>
</comment>
<evidence type="ECO:0000313" key="4">
    <source>
        <dbReference type="Proteomes" id="UP000016568"/>
    </source>
</evidence>
<gene>
    <name evidence="3" type="ORF">NT2_01_04850</name>
</gene>
<dbReference type="InterPro" id="IPR022061">
    <property type="entry name" value="DUF3617"/>
</dbReference>
<accession>U2Y3W3</accession>
<dbReference type="OrthoDB" id="7405484at2"/>
<dbReference type="EMBL" id="BASZ01000001">
    <property type="protein sequence ID" value="GAD47711.1"/>
    <property type="molecule type" value="Genomic_DNA"/>
</dbReference>
<feature type="chain" id="PRO_5030177639" description="DUF3617 domain-containing protein" evidence="2">
    <location>
        <begin position="21"/>
        <end position="181"/>
    </location>
</feature>
<protein>
    <recommendedName>
        <fullName evidence="5">DUF3617 domain-containing protein</fullName>
    </recommendedName>
</protein>
<evidence type="ECO:0008006" key="5">
    <source>
        <dbReference type="Google" id="ProtNLM"/>
    </source>
</evidence>
<dbReference type="RefSeq" id="WP_021688618.1">
    <property type="nucleotide sequence ID" value="NZ_BASZ01000001.1"/>
</dbReference>
<dbReference type="Pfam" id="PF12276">
    <property type="entry name" value="DUF3617"/>
    <property type="match status" value="1"/>
</dbReference>
<reference evidence="3 4" key="1">
    <citation type="submission" date="2013-09" db="EMBL/GenBank/DDBJ databases">
        <title>Whole genome shotgun sequence of Novosphingobium tardaugens NBRC 16725.</title>
        <authorList>
            <person name="Isaki S."/>
            <person name="Hosoyama A."/>
            <person name="Tsuchikane K."/>
            <person name="Katsumata H."/>
            <person name="Ando Y."/>
            <person name="Yamazaki S."/>
            <person name="Fujita N."/>
        </authorList>
    </citation>
    <scope>NUCLEOTIDE SEQUENCE [LARGE SCALE GENOMIC DNA]</scope>
    <source>
        <strain evidence="3 4">NBRC 16725</strain>
    </source>
</reference>
<dbReference type="PROSITE" id="PS51257">
    <property type="entry name" value="PROKAR_LIPOPROTEIN"/>
    <property type="match status" value="1"/>
</dbReference>
<dbReference type="AlphaFoldDB" id="U2Y3W3"/>
<dbReference type="KEGG" id="ntd:EGO55_14720"/>
<evidence type="ECO:0000256" key="1">
    <source>
        <dbReference type="SAM" id="MobiDB-lite"/>
    </source>
</evidence>
<evidence type="ECO:0000256" key="2">
    <source>
        <dbReference type="SAM" id="SignalP"/>
    </source>
</evidence>